<dbReference type="AlphaFoldDB" id="C6LLW2"/>
<organism evidence="3 4">
    <name type="scientific">Marvinbryantia formatexigens DSM 14469</name>
    <dbReference type="NCBI Taxonomy" id="478749"/>
    <lineage>
        <taxon>Bacteria</taxon>
        <taxon>Bacillati</taxon>
        <taxon>Bacillota</taxon>
        <taxon>Clostridia</taxon>
        <taxon>Lachnospirales</taxon>
        <taxon>Lachnospiraceae</taxon>
        <taxon>Marvinbryantia</taxon>
    </lineage>
</organism>
<dbReference type="PANTHER" id="PTHR35797">
    <property type="entry name" value="PROTEASE-RELATED"/>
    <property type="match status" value="1"/>
</dbReference>
<dbReference type="GO" id="GO:0080120">
    <property type="term" value="P:CAAX-box protein maturation"/>
    <property type="evidence" value="ECO:0007669"/>
    <property type="project" value="UniProtKB-ARBA"/>
</dbReference>
<feature type="transmembrane region" description="Helical" evidence="1">
    <location>
        <begin position="233"/>
        <end position="250"/>
    </location>
</feature>
<keyword evidence="3" id="KW-0645">Protease</keyword>
<dbReference type="PANTHER" id="PTHR35797:SF1">
    <property type="entry name" value="PROTEASE"/>
    <property type="match status" value="1"/>
</dbReference>
<keyword evidence="3" id="KW-0378">Hydrolase</keyword>
<evidence type="ECO:0000256" key="1">
    <source>
        <dbReference type="SAM" id="Phobius"/>
    </source>
</evidence>
<feature type="transmembrane region" description="Helical" evidence="1">
    <location>
        <begin position="205"/>
        <end position="226"/>
    </location>
</feature>
<keyword evidence="4" id="KW-1185">Reference proteome</keyword>
<reference evidence="3" key="1">
    <citation type="submission" date="2009-07" db="EMBL/GenBank/DDBJ databases">
        <authorList>
            <person name="Weinstock G."/>
            <person name="Sodergren E."/>
            <person name="Clifton S."/>
            <person name="Fulton L."/>
            <person name="Fulton B."/>
            <person name="Courtney L."/>
            <person name="Fronick C."/>
            <person name="Harrison M."/>
            <person name="Strong C."/>
            <person name="Farmer C."/>
            <person name="Delahaunty K."/>
            <person name="Markovic C."/>
            <person name="Hall O."/>
            <person name="Minx P."/>
            <person name="Tomlinson C."/>
            <person name="Mitreva M."/>
            <person name="Nelson J."/>
            <person name="Hou S."/>
            <person name="Wollam A."/>
            <person name="Pepin K.H."/>
            <person name="Johnson M."/>
            <person name="Bhonagiri V."/>
            <person name="Nash W.E."/>
            <person name="Warren W."/>
            <person name="Chinwalla A."/>
            <person name="Mardis E.R."/>
            <person name="Wilson R.K."/>
        </authorList>
    </citation>
    <scope>NUCLEOTIDE SEQUENCE [LARGE SCALE GENOMIC DNA]</scope>
    <source>
        <strain evidence="3">DSM 14469</strain>
    </source>
</reference>
<gene>
    <name evidence="3" type="ORF">BRYFOR_09660</name>
</gene>
<feature type="transmembrane region" description="Helical" evidence="1">
    <location>
        <begin position="256"/>
        <end position="274"/>
    </location>
</feature>
<dbReference type="Proteomes" id="UP000005561">
    <property type="component" value="Unassembled WGS sequence"/>
</dbReference>
<sequence>MNMTFAEKKKSIHKADRGVNEMKPNYLKKYIISSYILVWALIIFVAGPASLVFHAPPVIMWIVRNLIAWSPTYLLLIGWKYFRPDETRTAFVKRCFSGKVKLLPLLLSFALTFGISVLSLFLYSIMKGKPMLSYIDLGTTALPLSIFLSLTSGPTGEELGWRGFMREEFNKKYGFLKSSVCQGLVWCFWHTLLWVVDSDFTDWRAIPYIISNIVVITSITILMNIFLERHNNLLYSVLLHFGFNIIYVFLDADIGFFVILTALYLVITPIAVWIRNKFVEKMSAEKGR</sequence>
<dbReference type="eggNOG" id="COG1266">
    <property type="taxonomic scope" value="Bacteria"/>
</dbReference>
<feature type="transmembrane region" description="Helical" evidence="1">
    <location>
        <begin position="59"/>
        <end position="82"/>
    </location>
</feature>
<dbReference type="InterPro" id="IPR042150">
    <property type="entry name" value="MmRce1-like"/>
</dbReference>
<name>C6LLW2_9FIRM</name>
<dbReference type="InterPro" id="IPR003675">
    <property type="entry name" value="Rce1/LyrA-like_dom"/>
</dbReference>
<dbReference type="STRING" id="168384.SAMN05660368_00884"/>
<keyword evidence="1" id="KW-0812">Transmembrane</keyword>
<keyword evidence="1" id="KW-0472">Membrane</keyword>
<feature type="transmembrane region" description="Helical" evidence="1">
    <location>
        <begin position="131"/>
        <end position="153"/>
    </location>
</feature>
<feature type="transmembrane region" description="Helical" evidence="1">
    <location>
        <begin position="30"/>
        <end position="53"/>
    </location>
</feature>
<dbReference type="GO" id="GO:0004175">
    <property type="term" value="F:endopeptidase activity"/>
    <property type="evidence" value="ECO:0007669"/>
    <property type="project" value="UniProtKB-ARBA"/>
</dbReference>
<evidence type="ECO:0000313" key="3">
    <source>
        <dbReference type="EMBL" id="EET58371.1"/>
    </source>
</evidence>
<dbReference type="EMBL" id="ACCL02000034">
    <property type="protein sequence ID" value="EET58371.1"/>
    <property type="molecule type" value="Genomic_DNA"/>
</dbReference>
<comment type="caution">
    <text evidence="3">The sequence shown here is derived from an EMBL/GenBank/DDBJ whole genome shotgun (WGS) entry which is preliminary data.</text>
</comment>
<dbReference type="GO" id="GO:0006508">
    <property type="term" value="P:proteolysis"/>
    <property type="evidence" value="ECO:0007669"/>
    <property type="project" value="UniProtKB-KW"/>
</dbReference>
<dbReference type="Pfam" id="PF02517">
    <property type="entry name" value="Rce1-like"/>
    <property type="match status" value="1"/>
</dbReference>
<evidence type="ECO:0000259" key="2">
    <source>
        <dbReference type="Pfam" id="PF02517"/>
    </source>
</evidence>
<proteinExistence type="predicted"/>
<feature type="domain" description="CAAX prenyl protease 2/Lysostaphin resistance protein A-like" evidence="2">
    <location>
        <begin position="143"/>
        <end position="246"/>
    </location>
</feature>
<protein>
    <submittedName>
        <fullName evidence="3">CAAX amino terminal protease family protein</fullName>
    </submittedName>
</protein>
<feature type="transmembrane region" description="Helical" evidence="1">
    <location>
        <begin position="174"/>
        <end position="193"/>
    </location>
</feature>
<evidence type="ECO:0000313" key="4">
    <source>
        <dbReference type="Proteomes" id="UP000005561"/>
    </source>
</evidence>
<keyword evidence="1" id="KW-1133">Transmembrane helix</keyword>
<feature type="transmembrane region" description="Helical" evidence="1">
    <location>
        <begin position="102"/>
        <end position="125"/>
    </location>
</feature>
<accession>C6LLW2</accession>